<proteinExistence type="predicted"/>
<evidence type="ECO:0000313" key="3">
    <source>
        <dbReference type="Proteomes" id="UP000240608"/>
    </source>
</evidence>
<evidence type="ECO:0008006" key="4">
    <source>
        <dbReference type="Google" id="ProtNLM"/>
    </source>
</evidence>
<dbReference type="PROSITE" id="PS51257">
    <property type="entry name" value="PROKAR_LIPOPROTEIN"/>
    <property type="match status" value="1"/>
</dbReference>
<gene>
    <name evidence="2" type="ORF">C9994_08460</name>
</gene>
<dbReference type="EMBL" id="PYVU01000062">
    <property type="protein sequence ID" value="PTB96199.1"/>
    <property type="molecule type" value="Genomic_DNA"/>
</dbReference>
<dbReference type="AlphaFoldDB" id="A0A2T4DQV4"/>
<evidence type="ECO:0000313" key="2">
    <source>
        <dbReference type="EMBL" id="PTB96199.1"/>
    </source>
</evidence>
<protein>
    <recommendedName>
        <fullName evidence="4">DUF4136 domain-containing protein</fullName>
    </recommendedName>
</protein>
<organism evidence="2 3">
    <name type="scientific">Marivirga lumbricoides</name>
    <dbReference type="NCBI Taxonomy" id="1046115"/>
    <lineage>
        <taxon>Bacteria</taxon>
        <taxon>Pseudomonadati</taxon>
        <taxon>Bacteroidota</taxon>
        <taxon>Cytophagia</taxon>
        <taxon>Cytophagales</taxon>
        <taxon>Marivirgaceae</taxon>
        <taxon>Marivirga</taxon>
    </lineage>
</organism>
<reference evidence="2 3" key="1">
    <citation type="submission" date="2018-03" db="EMBL/GenBank/DDBJ databases">
        <title>Cross-interface Injection: A General Nanoliter Liquid Handling Method Applied to Single Cells Genome Amplification Automated Nanoliter Liquid Handling Applied to Single Cell Multiple Displacement Amplification.</title>
        <authorList>
            <person name="Yun J."/>
            <person name="Xu P."/>
            <person name="Xu J."/>
            <person name="Dai X."/>
            <person name="Wang Y."/>
            <person name="Zheng X."/>
            <person name="Cao C."/>
            <person name="Yi Q."/>
            <person name="Zhu Y."/>
            <person name="Wang L."/>
            <person name="Dong Z."/>
            <person name="Huang Y."/>
            <person name="Huang L."/>
            <person name="Du W."/>
        </authorList>
    </citation>
    <scope>NUCLEOTIDE SEQUENCE [LARGE SCALE GENOMIC DNA]</scope>
    <source>
        <strain evidence="2 3">Z-D1-2</strain>
    </source>
</reference>
<comment type="caution">
    <text evidence="2">The sequence shown here is derived from an EMBL/GenBank/DDBJ whole genome shotgun (WGS) entry which is preliminary data.</text>
</comment>
<dbReference type="Proteomes" id="UP000240608">
    <property type="component" value="Unassembled WGS sequence"/>
</dbReference>
<feature type="signal peptide" evidence="1">
    <location>
        <begin position="1"/>
        <end position="22"/>
    </location>
</feature>
<accession>A0A2T4DQV4</accession>
<sequence length="220" mass="25045">MKNYKTLSISLLGILFLLGSCAPSTDITATWNNPDVEDDALGNILVTAMVDDVSARQNLEDELARELMERGISVTKSINLFPPSMRNEKMQDKEALLNAIEENNFDGVITVALIDKETDTRYIPGNYAYSPVNTYGYYGNFWGYYNNWYPQVYNTGYYDVDKEYFLETNLYNAESEKLVWSAQSQTVNPETLESLTEDYSEKIVRYMENESLVGKASTTP</sequence>
<evidence type="ECO:0000256" key="1">
    <source>
        <dbReference type="SAM" id="SignalP"/>
    </source>
</evidence>
<feature type="chain" id="PRO_5015418653" description="DUF4136 domain-containing protein" evidence="1">
    <location>
        <begin position="23"/>
        <end position="220"/>
    </location>
</feature>
<keyword evidence="1" id="KW-0732">Signal</keyword>
<name>A0A2T4DQV4_9BACT</name>